<dbReference type="GO" id="GO:0030527">
    <property type="term" value="F:structural constituent of chromatin"/>
    <property type="evidence" value="ECO:0007669"/>
    <property type="project" value="InterPro"/>
</dbReference>
<dbReference type="PRINTS" id="PR01727">
    <property type="entry name" value="DNABINDINGHU"/>
</dbReference>
<accession>A0A7W8D0M8</accession>
<dbReference type="Proteomes" id="UP000521313">
    <property type="component" value="Unassembled WGS sequence"/>
</dbReference>
<evidence type="ECO:0000313" key="5">
    <source>
        <dbReference type="EMBL" id="MBB5185052.1"/>
    </source>
</evidence>
<keyword evidence="2" id="KW-0226">DNA condensation</keyword>
<dbReference type="GO" id="GO:0030261">
    <property type="term" value="P:chromosome condensation"/>
    <property type="evidence" value="ECO:0007669"/>
    <property type="project" value="UniProtKB-KW"/>
</dbReference>
<dbReference type="InterPro" id="IPR000119">
    <property type="entry name" value="Hist_DNA-bd"/>
</dbReference>
<gene>
    <name evidence="5" type="ORF">HNQ43_001100</name>
</gene>
<organism evidence="5 6">
    <name type="scientific">Faecalicoccus acidiformans</name>
    <dbReference type="NCBI Taxonomy" id="915173"/>
    <lineage>
        <taxon>Bacteria</taxon>
        <taxon>Bacillati</taxon>
        <taxon>Bacillota</taxon>
        <taxon>Erysipelotrichia</taxon>
        <taxon>Erysipelotrichales</taxon>
        <taxon>Erysipelotrichaceae</taxon>
        <taxon>Faecalicoccus</taxon>
    </lineage>
</organism>
<evidence type="ECO:0000313" key="6">
    <source>
        <dbReference type="Proteomes" id="UP000521313"/>
    </source>
</evidence>
<evidence type="ECO:0000256" key="4">
    <source>
        <dbReference type="RuleBase" id="RU003939"/>
    </source>
</evidence>
<dbReference type="Gene3D" id="4.10.520.10">
    <property type="entry name" value="IHF-like DNA-binding proteins"/>
    <property type="match status" value="1"/>
</dbReference>
<comment type="similarity">
    <text evidence="1 4">Belongs to the bacterial histone-like protein family.</text>
</comment>
<dbReference type="Pfam" id="PF00216">
    <property type="entry name" value="Bac_DNA_binding"/>
    <property type="match status" value="1"/>
</dbReference>
<dbReference type="SUPFAM" id="SSF47729">
    <property type="entry name" value="IHF-like DNA-binding proteins"/>
    <property type="match status" value="1"/>
</dbReference>
<name>A0A7W8D0M8_9FIRM</name>
<evidence type="ECO:0000256" key="3">
    <source>
        <dbReference type="ARBA" id="ARBA00023125"/>
    </source>
</evidence>
<dbReference type="InterPro" id="IPR020816">
    <property type="entry name" value="Histone-like_DNA-bd_CS"/>
</dbReference>
<sequence>MSLSINRKDLEARFSEEFHVSKATANEYIQFVFDQITDVLKEDGQVDIYGFGRFSVTHRKGRIGINPSTGEKMEILPTRNVKFKSSKSLKDILK</sequence>
<dbReference type="SMART" id="SM00411">
    <property type="entry name" value="BHL"/>
    <property type="match status" value="1"/>
</dbReference>
<reference evidence="5 6" key="1">
    <citation type="submission" date="2020-08" db="EMBL/GenBank/DDBJ databases">
        <title>Genomic Encyclopedia of Type Strains, Phase IV (KMG-IV): sequencing the most valuable type-strain genomes for metagenomic binning, comparative biology and taxonomic classification.</title>
        <authorList>
            <person name="Goeker M."/>
        </authorList>
    </citation>
    <scope>NUCLEOTIDE SEQUENCE [LARGE SCALE GENOMIC DNA]</scope>
    <source>
        <strain evidence="5 6">DSM 26963</strain>
    </source>
</reference>
<dbReference type="GO" id="GO:0005829">
    <property type="term" value="C:cytosol"/>
    <property type="evidence" value="ECO:0007669"/>
    <property type="project" value="TreeGrafter"/>
</dbReference>
<dbReference type="CDD" id="cd13831">
    <property type="entry name" value="HU"/>
    <property type="match status" value="1"/>
</dbReference>
<dbReference type="InterPro" id="IPR010992">
    <property type="entry name" value="IHF-like_DNA-bd_dom_sf"/>
</dbReference>
<dbReference type="AlphaFoldDB" id="A0A7W8D0M8"/>
<protein>
    <submittedName>
        <fullName evidence="5">DNA-binding protein HU-beta</fullName>
    </submittedName>
</protein>
<comment type="caution">
    <text evidence="5">The sequence shown here is derived from an EMBL/GenBank/DDBJ whole genome shotgun (WGS) entry which is preliminary data.</text>
</comment>
<dbReference type="RefSeq" id="WP_183375569.1">
    <property type="nucleotide sequence ID" value="NZ_JACHHD010000009.1"/>
</dbReference>
<evidence type="ECO:0000256" key="2">
    <source>
        <dbReference type="ARBA" id="ARBA00023067"/>
    </source>
</evidence>
<dbReference type="EMBL" id="JACHHD010000009">
    <property type="protein sequence ID" value="MBB5185052.1"/>
    <property type="molecule type" value="Genomic_DNA"/>
</dbReference>
<proteinExistence type="inferred from homology"/>
<dbReference type="PANTHER" id="PTHR33175:SF3">
    <property type="entry name" value="DNA-BINDING PROTEIN HU-BETA"/>
    <property type="match status" value="1"/>
</dbReference>
<evidence type="ECO:0000256" key="1">
    <source>
        <dbReference type="ARBA" id="ARBA00010529"/>
    </source>
</evidence>
<dbReference type="PROSITE" id="PS00045">
    <property type="entry name" value="HISTONE_LIKE"/>
    <property type="match status" value="1"/>
</dbReference>
<dbReference type="GO" id="GO:0003677">
    <property type="term" value="F:DNA binding"/>
    <property type="evidence" value="ECO:0007669"/>
    <property type="project" value="UniProtKB-KW"/>
</dbReference>
<dbReference type="PANTHER" id="PTHR33175">
    <property type="entry name" value="DNA-BINDING PROTEIN HU"/>
    <property type="match status" value="1"/>
</dbReference>
<keyword evidence="3 5" id="KW-0238">DNA-binding</keyword>